<evidence type="ECO:0000313" key="4">
    <source>
        <dbReference type="EMBL" id="ARF10650.1"/>
    </source>
</evidence>
<dbReference type="GO" id="GO:0042797">
    <property type="term" value="P:tRNA transcription by RNA polymerase III"/>
    <property type="evidence" value="ECO:0007669"/>
    <property type="project" value="TreeGrafter"/>
</dbReference>
<dbReference type="InterPro" id="IPR036161">
    <property type="entry name" value="RPB6/omega-like_sf"/>
</dbReference>
<dbReference type="GO" id="GO:0003677">
    <property type="term" value="F:DNA binding"/>
    <property type="evidence" value="ECO:0007669"/>
    <property type="project" value="InterPro"/>
</dbReference>
<feature type="compositionally biased region" description="Acidic residues" evidence="3">
    <location>
        <begin position="60"/>
        <end position="84"/>
    </location>
</feature>
<dbReference type="SUPFAM" id="SSF63562">
    <property type="entry name" value="RPB6/omega subunit-like"/>
    <property type="match status" value="1"/>
</dbReference>
<dbReference type="GO" id="GO:0000428">
    <property type="term" value="C:DNA-directed RNA polymerase complex"/>
    <property type="evidence" value="ECO:0007669"/>
    <property type="project" value="UniProtKB-KW"/>
</dbReference>
<organism evidence="4">
    <name type="scientific">Hokovirus HKV1</name>
    <dbReference type="NCBI Taxonomy" id="1977638"/>
    <lineage>
        <taxon>Viruses</taxon>
        <taxon>Varidnaviria</taxon>
        <taxon>Bamfordvirae</taxon>
        <taxon>Nucleocytoviricota</taxon>
        <taxon>Megaviricetes</taxon>
        <taxon>Imitervirales</taxon>
        <taxon>Mimiviridae</taxon>
        <taxon>Klosneuvirinae</taxon>
        <taxon>Hokovirus</taxon>
    </lineage>
</organism>
<name>A0A1V0SG02_9VIRU</name>
<keyword evidence="1 4" id="KW-0240">DNA-directed RNA polymerase</keyword>
<evidence type="ECO:0000256" key="1">
    <source>
        <dbReference type="ARBA" id="ARBA00022478"/>
    </source>
</evidence>
<dbReference type="EMBL" id="KY684104">
    <property type="protein sequence ID" value="ARF10650.1"/>
    <property type="molecule type" value="Genomic_DNA"/>
</dbReference>
<dbReference type="GO" id="GO:0006360">
    <property type="term" value="P:transcription by RNA polymerase I"/>
    <property type="evidence" value="ECO:0007669"/>
    <property type="project" value="TreeGrafter"/>
</dbReference>
<accession>A0A1V0SG02</accession>
<proteinExistence type="predicted"/>
<keyword evidence="2" id="KW-0804">Transcription</keyword>
<dbReference type="PANTHER" id="PTHR47227:SF5">
    <property type="entry name" value="DNA-DIRECTED RNA POLYMERASES I, II, AND III SUBUNIT RPABC2"/>
    <property type="match status" value="1"/>
</dbReference>
<dbReference type="GO" id="GO:0003899">
    <property type="term" value="F:DNA-directed RNA polymerase activity"/>
    <property type="evidence" value="ECO:0007669"/>
    <property type="project" value="InterPro"/>
</dbReference>
<feature type="compositionally biased region" description="Acidic residues" evidence="3">
    <location>
        <begin position="19"/>
        <end position="49"/>
    </location>
</feature>
<gene>
    <name evidence="4" type="ORF">Hokovirus_2_177</name>
</gene>
<reference evidence="4" key="1">
    <citation type="journal article" date="2017" name="Science">
        <title>Giant viruses with an expanded complement of translation system components.</title>
        <authorList>
            <person name="Schulz F."/>
            <person name="Yutin N."/>
            <person name="Ivanova N.N."/>
            <person name="Ortega D.R."/>
            <person name="Lee T.K."/>
            <person name="Vierheilig J."/>
            <person name="Daims H."/>
            <person name="Horn M."/>
            <person name="Wagner M."/>
            <person name="Jensen G.J."/>
            <person name="Kyrpides N.C."/>
            <person name="Koonin E.V."/>
            <person name="Woyke T."/>
        </authorList>
    </citation>
    <scope>NUCLEOTIDE SEQUENCE</scope>
    <source>
        <strain evidence="4">HKV1</strain>
    </source>
</reference>
<evidence type="ECO:0000256" key="3">
    <source>
        <dbReference type="SAM" id="MobiDB-lite"/>
    </source>
</evidence>
<feature type="region of interest" description="Disordered" evidence="3">
    <location>
        <begin position="1"/>
        <end position="91"/>
    </location>
</feature>
<sequence length="212" mass="24561">MPKKFAEDDDNSLTSGSETETESNDEWEDDIDDVEEFDSEYDSETEEAENDNKESLNSSSDDESENTNTSDDDSGEDEIEETETENNYKNCVYDYTTDALDTLDELPENEKDDKKIISHFQEIKRKDEKKNVKPSDRITKPFLTDKERIRILSLRTDQIAKGAKSFIKGAAELPPNEVAKLELEHKKMPLIIERELPDGSREKWKLEEFINY</sequence>
<protein>
    <submittedName>
        <fullName evidence="4">DNA-directed RNA polymerase subunit 6</fullName>
    </submittedName>
</protein>
<dbReference type="GO" id="GO:0006366">
    <property type="term" value="P:transcription by RNA polymerase II"/>
    <property type="evidence" value="ECO:0007669"/>
    <property type="project" value="TreeGrafter"/>
</dbReference>
<evidence type="ECO:0000256" key="2">
    <source>
        <dbReference type="ARBA" id="ARBA00023163"/>
    </source>
</evidence>
<dbReference type="PANTHER" id="PTHR47227">
    <property type="entry name" value="DNA-DIRECTED RNA POLYMERASE SUBUNIT K"/>
    <property type="match status" value="1"/>
</dbReference>
<dbReference type="Gene3D" id="3.90.940.10">
    <property type="match status" value="1"/>
</dbReference>